<dbReference type="InterPro" id="IPR036291">
    <property type="entry name" value="NAD(P)-bd_dom_sf"/>
</dbReference>
<reference evidence="10" key="1">
    <citation type="submission" date="2022-11" db="UniProtKB">
        <authorList>
            <consortium name="WormBaseParasite"/>
        </authorList>
    </citation>
    <scope>IDENTIFICATION</scope>
</reference>
<feature type="compositionally biased region" description="Gly residues" evidence="7">
    <location>
        <begin position="558"/>
        <end position="569"/>
    </location>
</feature>
<feature type="compositionally biased region" description="Low complexity" evidence="7">
    <location>
        <begin position="757"/>
        <end position="775"/>
    </location>
</feature>
<dbReference type="AlphaFoldDB" id="A0A915NUR3"/>
<name>A0A915NUR3_9BILA</name>
<dbReference type="PROSITE" id="PS51968">
    <property type="entry name" value="GRH_CP2_DB"/>
    <property type="match status" value="1"/>
</dbReference>
<organism evidence="9 10">
    <name type="scientific">Meloidogyne floridensis</name>
    <dbReference type="NCBI Taxonomy" id="298350"/>
    <lineage>
        <taxon>Eukaryota</taxon>
        <taxon>Metazoa</taxon>
        <taxon>Ecdysozoa</taxon>
        <taxon>Nematoda</taxon>
        <taxon>Chromadorea</taxon>
        <taxon>Rhabditida</taxon>
        <taxon>Tylenchina</taxon>
        <taxon>Tylenchomorpha</taxon>
        <taxon>Tylenchoidea</taxon>
        <taxon>Meloidogynidae</taxon>
        <taxon>Meloidogyninae</taxon>
        <taxon>Meloidogyne</taxon>
    </lineage>
</organism>
<keyword evidence="3 6" id="KW-0238">DNA-binding</keyword>
<dbReference type="InterPro" id="IPR007604">
    <property type="entry name" value="CP2"/>
</dbReference>
<feature type="domain" description="Grh/CP2 DB" evidence="8">
    <location>
        <begin position="346"/>
        <end position="602"/>
    </location>
</feature>
<dbReference type="InterPro" id="IPR057520">
    <property type="entry name" value="GRHL1/CP2_C"/>
</dbReference>
<proteinExistence type="predicted"/>
<feature type="compositionally biased region" description="Polar residues" evidence="7">
    <location>
        <begin position="318"/>
        <end position="327"/>
    </location>
</feature>
<dbReference type="GO" id="GO:0000978">
    <property type="term" value="F:RNA polymerase II cis-regulatory region sequence-specific DNA binding"/>
    <property type="evidence" value="ECO:0007669"/>
    <property type="project" value="TreeGrafter"/>
</dbReference>
<dbReference type="Pfam" id="PF25416">
    <property type="entry name" value="GRHL1_C"/>
    <property type="match status" value="1"/>
</dbReference>
<accession>A0A915NUR3</accession>
<feature type="region of interest" description="Disordered" evidence="7">
    <location>
        <begin position="1"/>
        <end position="36"/>
    </location>
</feature>
<dbReference type="Pfam" id="PF04516">
    <property type="entry name" value="CP2"/>
    <property type="match status" value="1"/>
</dbReference>
<evidence type="ECO:0000256" key="1">
    <source>
        <dbReference type="ARBA" id="ARBA00004123"/>
    </source>
</evidence>
<evidence type="ECO:0000259" key="8">
    <source>
        <dbReference type="PROSITE" id="PS51968"/>
    </source>
</evidence>
<protein>
    <submittedName>
        <fullName evidence="10">Grh/CP2 DB domain-containing protein</fullName>
    </submittedName>
</protein>
<evidence type="ECO:0000313" key="10">
    <source>
        <dbReference type="WBParaSite" id="scf7180000420479.g5351"/>
    </source>
</evidence>
<feature type="compositionally biased region" description="Low complexity" evidence="7">
    <location>
        <begin position="1"/>
        <end position="30"/>
    </location>
</feature>
<keyword evidence="2" id="KW-0805">Transcription regulation</keyword>
<evidence type="ECO:0000256" key="5">
    <source>
        <dbReference type="ARBA" id="ARBA00023242"/>
    </source>
</evidence>
<dbReference type="InterPro" id="IPR040167">
    <property type="entry name" value="TF_CP2-like"/>
</dbReference>
<keyword evidence="4" id="KW-0804">Transcription</keyword>
<evidence type="ECO:0000313" key="9">
    <source>
        <dbReference type="Proteomes" id="UP000887560"/>
    </source>
</evidence>
<dbReference type="PANTHER" id="PTHR11037">
    <property type="entry name" value="TRANSCRIPTION FACTOR CP2"/>
    <property type="match status" value="1"/>
</dbReference>
<evidence type="ECO:0000256" key="2">
    <source>
        <dbReference type="ARBA" id="ARBA00023015"/>
    </source>
</evidence>
<dbReference type="GO" id="GO:0005634">
    <property type="term" value="C:nucleus"/>
    <property type="evidence" value="ECO:0007669"/>
    <property type="project" value="UniProtKB-SubCell"/>
</dbReference>
<comment type="subcellular location">
    <subcellularLocation>
        <location evidence="1 6">Nucleus</location>
    </subcellularLocation>
</comment>
<feature type="compositionally biased region" description="Low complexity" evidence="7">
    <location>
        <begin position="281"/>
        <end position="290"/>
    </location>
</feature>
<feature type="compositionally biased region" description="Low complexity" evidence="7">
    <location>
        <begin position="542"/>
        <end position="557"/>
    </location>
</feature>
<keyword evidence="5 6" id="KW-0539">Nucleus</keyword>
<feature type="region of interest" description="Disordered" evidence="7">
    <location>
        <begin position="281"/>
        <end position="329"/>
    </location>
</feature>
<sequence>MKYGSSTTTAGTSNGNTSNNNGYEHNNSNSVINAGNGGQTMMFLPVEATNSGVQQSSVIKTAPPGRSQMLMDFSPKQEPIELAPLSNTHPCLQNLGKMSVGSTQLEHYYSSMNSVNNSSKNSYSPYYEYLNVGSAASATSSYPQSIQQQQSTNSLLQPTATSAVVALGGGGGGQQHQLDNCGNSLIDQQQQRILLYKNNGNNNGDEVGGGVALLSPVDSGIGQELLLEQAKQQLHEFFGPVSLSSAGVLVPSQQQHSSVIHQHHGDNTGQDTLNHALLLQQQQQSQQQQNRQREQRSSAESVGNQSAQLQRVHESREQSIPNQSAQLQRVHESREQSIPVCIPKLDNQLGFQYTLEAPISTSIRKEDDRMTYVNKGQFYTVSFDYILDLRCPLKGMTVRSQIIIVFREDKSFEEELRTWLVWYKRQHSPKQRIIEIDAKNSMGAIGGNFDEIAHNAVQFCWTPGEQPGPKVSIAVQCLSTDFSTQKGVKGLPLHVQIDTYDDQSDSKIPFHRGYCQIKVFCDKGAERKLRDEDKRAHRRKNNGSNGSAGSAAPTVTGGASGGAGGGGGGGRKKIDSGEFHESCERSQFYHSADLERPAALFVPSDDFFFDTASICSYDALSEMEPQPKRPKSSERIMIYVRKADEDVFTPLHLVPPSLGGLARAISEKYNLDETKIEAFYKQCQKGGITVKIDDDMLRHYSNQDTFLIELKQSELDRHTFYAVTLIELLTANNDIPLNKNNKILNSFNIHHHHHQDTASATSSSSTNSENISSNHQQQQRTSATSLASPLYSLSTNFAASSKFTSTMSKGTVLVTGAAGFIGSHTVLQLLEADYEVLALDNFSNSIPQDEGKNNAVSLQREKFRSIIHCAALKSVGRGICGQTFGLL</sequence>
<dbReference type="Gene3D" id="3.40.50.720">
    <property type="entry name" value="NAD(P)-binding Rossmann-like Domain"/>
    <property type="match status" value="1"/>
</dbReference>
<dbReference type="InterPro" id="IPR001509">
    <property type="entry name" value="Epimerase_deHydtase"/>
</dbReference>
<evidence type="ECO:0000256" key="4">
    <source>
        <dbReference type="ARBA" id="ARBA00023163"/>
    </source>
</evidence>
<evidence type="ECO:0000256" key="6">
    <source>
        <dbReference type="PROSITE-ProRule" id="PRU01313"/>
    </source>
</evidence>
<evidence type="ECO:0000256" key="3">
    <source>
        <dbReference type="ARBA" id="ARBA00023125"/>
    </source>
</evidence>
<feature type="region of interest" description="Disordered" evidence="7">
    <location>
        <begin position="530"/>
        <end position="576"/>
    </location>
</feature>
<dbReference type="WBParaSite" id="scf7180000420479.g5351">
    <property type="protein sequence ID" value="scf7180000420479.g5351"/>
    <property type="gene ID" value="scf7180000420479.g5351"/>
</dbReference>
<dbReference type="Pfam" id="PF01370">
    <property type="entry name" value="Epimerase"/>
    <property type="match status" value="1"/>
</dbReference>
<feature type="region of interest" description="Disordered" evidence="7">
    <location>
        <begin position="754"/>
        <end position="780"/>
    </location>
</feature>
<dbReference type="Proteomes" id="UP000887560">
    <property type="component" value="Unplaced"/>
</dbReference>
<dbReference type="PANTHER" id="PTHR11037:SF20">
    <property type="entry name" value="PROTEIN GRAINYHEAD"/>
    <property type="match status" value="1"/>
</dbReference>
<keyword evidence="9" id="KW-1185">Reference proteome</keyword>
<feature type="compositionally biased region" description="Polar residues" evidence="7">
    <location>
        <begin position="299"/>
        <end position="309"/>
    </location>
</feature>
<evidence type="ECO:0000256" key="7">
    <source>
        <dbReference type="SAM" id="MobiDB-lite"/>
    </source>
</evidence>
<dbReference type="GO" id="GO:0001228">
    <property type="term" value="F:DNA-binding transcription activator activity, RNA polymerase II-specific"/>
    <property type="evidence" value="ECO:0007669"/>
    <property type="project" value="TreeGrafter"/>
</dbReference>
<dbReference type="SUPFAM" id="SSF51735">
    <property type="entry name" value="NAD(P)-binding Rossmann-fold domains"/>
    <property type="match status" value="1"/>
</dbReference>